<dbReference type="SUPFAM" id="SSF51182">
    <property type="entry name" value="RmlC-like cupins"/>
    <property type="match status" value="1"/>
</dbReference>
<accession>A0A9W4KJA8</accession>
<evidence type="ECO:0000259" key="4">
    <source>
        <dbReference type="Pfam" id="PF02678"/>
    </source>
</evidence>
<proteinExistence type="inferred from homology"/>
<reference evidence="6" key="1">
    <citation type="submission" date="2021-07" db="EMBL/GenBank/DDBJ databases">
        <authorList>
            <person name="Branca A.L. A."/>
        </authorList>
    </citation>
    <scope>NUCLEOTIDE SEQUENCE</scope>
</reference>
<feature type="domain" description="Pirin N-terminal" evidence="4">
    <location>
        <begin position="30"/>
        <end position="126"/>
    </location>
</feature>
<dbReference type="Pfam" id="PF02678">
    <property type="entry name" value="Pirin"/>
    <property type="match status" value="1"/>
</dbReference>
<dbReference type="EMBL" id="CAJVRC010000904">
    <property type="protein sequence ID" value="CAG8909876.1"/>
    <property type="molecule type" value="Genomic_DNA"/>
</dbReference>
<evidence type="ECO:0008006" key="8">
    <source>
        <dbReference type="Google" id="ProtNLM"/>
    </source>
</evidence>
<feature type="domain" description="Pirin C-terminal" evidence="5">
    <location>
        <begin position="182"/>
        <end position="290"/>
    </location>
</feature>
<feature type="binding site" evidence="2">
    <location>
        <position position="106"/>
    </location>
    <ligand>
        <name>Fe cation</name>
        <dbReference type="ChEBI" id="CHEBI:24875"/>
    </ligand>
</feature>
<dbReference type="InterPro" id="IPR003829">
    <property type="entry name" value="Pirin_N_dom"/>
</dbReference>
<evidence type="ECO:0000313" key="6">
    <source>
        <dbReference type="EMBL" id="CAG8909876.1"/>
    </source>
</evidence>
<comment type="cofactor">
    <cofactor evidence="2">
        <name>Fe cation</name>
        <dbReference type="ChEBI" id="CHEBI:24875"/>
    </cofactor>
    <text evidence="2">Binds 1 Fe cation per subunit.</text>
</comment>
<dbReference type="GO" id="GO:0046872">
    <property type="term" value="F:metal ion binding"/>
    <property type="evidence" value="ECO:0007669"/>
    <property type="project" value="UniProtKB-KW"/>
</dbReference>
<name>A0A9W4KJA8_9EURO</name>
<dbReference type="OrthoDB" id="198735at2759"/>
<dbReference type="PANTHER" id="PTHR13903:SF8">
    <property type="entry name" value="PIRIN"/>
    <property type="match status" value="1"/>
</dbReference>
<protein>
    <recommendedName>
        <fullName evidence="8">Pirin</fullName>
    </recommendedName>
</protein>
<keyword evidence="2" id="KW-0408">Iron</keyword>
<dbReference type="PANTHER" id="PTHR13903">
    <property type="entry name" value="PIRIN-RELATED"/>
    <property type="match status" value="1"/>
</dbReference>
<comment type="similarity">
    <text evidence="1 3">Belongs to the pirin family.</text>
</comment>
<dbReference type="Proteomes" id="UP001154252">
    <property type="component" value="Unassembled WGS sequence"/>
</dbReference>
<evidence type="ECO:0000259" key="5">
    <source>
        <dbReference type="Pfam" id="PF05726"/>
    </source>
</evidence>
<sequence>MTPQHNMNIPRKIQKIFQGVEVMEGDGAVVRRSIGGPKLRNFTPFLLFDHATVGSEAGFPEHPHRGQETITYCLSGSTDHEDFTGHRGTLTAGDLQFMTAGRGIMHAEMPRESPDGSPGMGIQVWIDLPKTLKYVEPRYRYVNVSEVPKVEVDQGRVTVSVILGQSHGEESKKDLTYTPIWYLDITIRPGGRVKQIVPICWNTFAYVLEGTTTFHSEVSGNEVKPHHNAIFDSEGTHIEASVPEDGEVSRFLLLSGEPLNQRIVHRGPFVCTSEEEIYQAISDFRNGKNGFERAIGWRSSITKPISS</sequence>
<dbReference type="AlphaFoldDB" id="A0A9W4KJA8"/>
<dbReference type="Gene3D" id="2.60.120.10">
    <property type="entry name" value="Jelly Rolls"/>
    <property type="match status" value="2"/>
</dbReference>
<dbReference type="InterPro" id="IPR008778">
    <property type="entry name" value="Pirin_C_dom"/>
</dbReference>
<dbReference type="CDD" id="cd02247">
    <property type="entry name" value="cupin_pirin_C"/>
    <property type="match status" value="1"/>
</dbReference>
<dbReference type="InterPro" id="IPR011051">
    <property type="entry name" value="RmlC_Cupin_sf"/>
</dbReference>
<dbReference type="PIRSF" id="PIRSF006232">
    <property type="entry name" value="Pirin"/>
    <property type="match status" value="1"/>
</dbReference>
<evidence type="ECO:0000256" key="3">
    <source>
        <dbReference type="RuleBase" id="RU003457"/>
    </source>
</evidence>
<feature type="binding site" evidence="2">
    <location>
        <position position="64"/>
    </location>
    <ligand>
        <name>Fe cation</name>
        <dbReference type="ChEBI" id="CHEBI:24875"/>
    </ligand>
</feature>
<dbReference type="Pfam" id="PF05726">
    <property type="entry name" value="Pirin_C"/>
    <property type="match status" value="1"/>
</dbReference>
<dbReference type="InterPro" id="IPR014710">
    <property type="entry name" value="RmlC-like_jellyroll"/>
</dbReference>
<keyword evidence="2" id="KW-0479">Metal-binding</keyword>
<comment type="caution">
    <text evidence="6">The sequence shown here is derived from an EMBL/GenBank/DDBJ whole genome shotgun (WGS) entry which is preliminary data.</text>
</comment>
<evidence type="ECO:0000256" key="2">
    <source>
        <dbReference type="PIRSR" id="PIRSR006232-1"/>
    </source>
</evidence>
<dbReference type="InterPro" id="IPR012093">
    <property type="entry name" value="Pirin"/>
</dbReference>
<keyword evidence="7" id="KW-1185">Reference proteome</keyword>
<dbReference type="CDD" id="cd02909">
    <property type="entry name" value="cupin_pirin_N"/>
    <property type="match status" value="1"/>
</dbReference>
<feature type="binding site" evidence="2">
    <location>
        <position position="62"/>
    </location>
    <ligand>
        <name>Fe cation</name>
        <dbReference type="ChEBI" id="CHEBI:24875"/>
    </ligand>
</feature>
<evidence type="ECO:0000313" key="7">
    <source>
        <dbReference type="Proteomes" id="UP001154252"/>
    </source>
</evidence>
<evidence type="ECO:0000256" key="1">
    <source>
        <dbReference type="ARBA" id="ARBA00008416"/>
    </source>
</evidence>
<feature type="binding site" evidence="2">
    <location>
        <position position="108"/>
    </location>
    <ligand>
        <name>Fe cation</name>
        <dbReference type="ChEBI" id="CHEBI:24875"/>
    </ligand>
</feature>
<gene>
    <name evidence="6" type="ORF">PEGY_LOCUS10674</name>
</gene>
<organism evidence="6 7">
    <name type="scientific">Penicillium egyptiacum</name>
    <dbReference type="NCBI Taxonomy" id="1303716"/>
    <lineage>
        <taxon>Eukaryota</taxon>
        <taxon>Fungi</taxon>
        <taxon>Dikarya</taxon>
        <taxon>Ascomycota</taxon>
        <taxon>Pezizomycotina</taxon>
        <taxon>Eurotiomycetes</taxon>
        <taxon>Eurotiomycetidae</taxon>
        <taxon>Eurotiales</taxon>
        <taxon>Aspergillaceae</taxon>
        <taxon>Penicillium</taxon>
    </lineage>
</organism>